<feature type="transmembrane region" description="Helical" evidence="1">
    <location>
        <begin position="126"/>
        <end position="147"/>
    </location>
</feature>
<evidence type="ECO:0000313" key="2">
    <source>
        <dbReference type="EMBL" id="OLP80793.1"/>
    </source>
</evidence>
<comment type="caution">
    <text evidence="2">The sequence shown here is derived from an EMBL/GenBank/DDBJ whole genome shotgun (WGS) entry which is preliminary data.</text>
</comment>
<keyword evidence="1" id="KW-0812">Transmembrane</keyword>
<dbReference type="OrthoDB" id="408063at2759"/>
<proteinExistence type="predicted"/>
<organism evidence="2 3">
    <name type="scientific">Symbiodinium microadriaticum</name>
    <name type="common">Dinoflagellate</name>
    <name type="synonym">Zooxanthella microadriatica</name>
    <dbReference type="NCBI Taxonomy" id="2951"/>
    <lineage>
        <taxon>Eukaryota</taxon>
        <taxon>Sar</taxon>
        <taxon>Alveolata</taxon>
        <taxon>Dinophyceae</taxon>
        <taxon>Suessiales</taxon>
        <taxon>Symbiodiniaceae</taxon>
        <taxon>Symbiodinium</taxon>
    </lineage>
</organism>
<keyword evidence="3" id="KW-1185">Reference proteome</keyword>
<protein>
    <submittedName>
        <fullName evidence="2">Uncharacterized protein</fullName>
    </submittedName>
</protein>
<dbReference type="Proteomes" id="UP000186817">
    <property type="component" value="Unassembled WGS sequence"/>
</dbReference>
<keyword evidence="1" id="KW-0472">Membrane</keyword>
<sequence>MSTSVPSLWTGRAGKETGANFQFIHRVHASDRKDRHAKQLLELHADAAGLSSGCKYEVVQKGNSTSSRHTQPYANQSPEWRQSTSHLGCIISPARAWVLEEAQSIPSFLGARMSKLAMRRHSDRRLLLVGTAVAACAFWRSCGAASFSLPGEAPRRALLMAVPILGAPGVASALPAGITDTVEYMNRRKRELIPYMKQGIDYLEGHDIDERMMKFLPKMCKKMEAYAGLQSRDEAPDKTVYKLNADVRAFEKAVKNNDKPAALEAFQKYQNDMPQGMARFDIHNPITYEGPSPETGARKTM</sequence>
<accession>A0A1Q9CCY5</accession>
<evidence type="ECO:0000256" key="1">
    <source>
        <dbReference type="SAM" id="Phobius"/>
    </source>
</evidence>
<reference evidence="2 3" key="1">
    <citation type="submission" date="2016-02" db="EMBL/GenBank/DDBJ databases">
        <title>Genome analysis of coral dinoflagellate symbionts highlights evolutionary adaptations to a symbiotic lifestyle.</title>
        <authorList>
            <person name="Aranda M."/>
            <person name="Li Y."/>
            <person name="Liew Y.J."/>
            <person name="Baumgarten S."/>
            <person name="Simakov O."/>
            <person name="Wilson M."/>
            <person name="Piel J."/>
            <person name="Ashoor H."/>
            <person name="Bougouffa S."/>
            <person name="Bajic V.B."/>
            <person name="Ryu T."/>
            <person name="Ravasi T."/>
            <person name="Bayer T."/>
            <person name="Micklem G."/>
            <person name="Kim H."/>
            <person name="Bhak J."/>
            <person name="Lajeunesse T.C."/>
            <person name="Voolstra C.R."/>
        </authorList>
    </citation>
    <scope>NUCLEOTIDE SEQUENCE [LARGE SCALE GENOMIC DNA]</scope>
    <source>
        <strain evidence="2 3">CCMP2467</strain>
    </source>
</reference>
<dbReference type="EMBL" id="LSRX01001345">
    <property type="protein sequence ID" value="OLP80793.1"/>
    <property type="molecule type" value="Genomic_DNA"/>
</dbReference>
<name>A0A1Q9CCY5_SYMMI</name>
<dbReference type="AlphaFoldDB" id="A0A1Q9CCY5"/>
<gene>
    <name evidence="2" type="ORF">AK812_SmicGene38746</name>
</gene>
<keyword evidence="1" id="KW-1133">Transmembrane helix</keyword>
<evidence type="ECO:0000313" key="3">
    <source>
        <dbReference type="Proteomes" id="UP000186817"/>
    </source>
</evidence>
<feature type="transmembrane region" description="Helical" evidence="1">
    <location>
        <begin position="159"/>
        <end position="179"/>
    </location>
</feature>